<dbReference type="AlphaFoldDB" id="A0A2P5XK34"/>
<name>A0A2P5XK34_GOSBA</name>
<protein>
    <submittedName>
        <fullName evidence="1">Uncharacterized protein</fullName>
    </submittedName>
</protein>
<gene>
    <name evidence="1" type="ORF">GOBAR_AA16953</name>
</gene>
<dbReference type="EMBL" id="KZ664701">
    <property type="protein sequence ID" value="PPS03701.1"/>
    <property type="molecule type" value="Genomic_DNA"/>
</dbReference>
<accession>A0A2P5XK34</accession>
<evidence type="ECO:0000313" key="2">
    <source>
        <dbReference type="Proteomes" id="UP000239757"/>
    </source>
</evidence>
<proteinExistence type="predicted"/>
<sequence>MVVLFSHGPKYARALGHVLVENLYSSAPAELRMTHLDRTEWENAKYCKRDFFIRCGSDNVFSIYASAIHLAPRFVAFDLHEWVLYYYLRMVHVLPLDSFPTKKVASYCQF</sequence>
<reference evidence="1 2" key="1">
    <citation type="submission" date="2015-01" db="EMBL/GenBank/DDBJ databases">
        <title>Genome of allotetraploid Gossypium barbadense reveals genomic plasticity and fiber elongation in cotton evolution.</title>
        <authorList>
            <person name="Chen X."/>
            <person name="Liu X."/>
            <person name="Zhao B."/>
            <person name="Zheng H."/>
            <person name="Hu Y."/>
            <person name="Lu G."/>
            <person name="Yang C."/>
            <person name="Chen J."/>
            <person name="Shan C."/>
            <person name="Zhang L."/>
            <person name="Zhou Y."/>
            <person name="Wang L."/>
            <person name="Guo W."/>
            <person name="Bai Y."/>
            <person name="Ruan J."/>
            <person name="Shangguan X."/>
            <person name="Mao Y."/>
            <person name="Jiang J."/>
            <person name="Zhu Y."/>
            <person name="Lei J."/>
            <person name="Kang H."/>
            <person name="Chen S."/>
            <person name="He X."/>
            <person name="Wang R."/>
            <person name="Wang Y."/>
            <person name="Chen J."/>
            <person name="Wang L."/>
            <person name="Yu S."/>
            <person name="Wang B."/>
            <person name="Wei J."/>
            <person name="Song S."/>
            <person name="Lu X."/>
            <person name="Gao Z."/>
            <person name="Gu W."/>
            <person name="Deng X."/>
            <person name="Ma D."/>
            <person name="Wang S."/>
            <person name="Liang W."/>
            <person name="Fang L."/>
            <person name="Cai C."/>
            <person name="Zhu X."/>
            <person name="Zhou B."/>
            <person name="Zhang Y."/>
            <person name="Chen Z."/>
            <person name="Xu S."/>
            <person name="Zhu R."/>
            <person name="Wang S."/>
            <person name="Zhang T."/>
            <person name="Zhao G."/>
        </authorList>
    </citation>
    <scope>NUCLEOTIDE SEQUENCE [LARGE SCALE GENOMIC DNA]</scope>
    <source>
        <strain evidence="2">cv. Xinhai21</strain>
        <tissue evidence="1">Leaf</tissue>
    </source>
</reference>
<evidence type="ECO:0000313" key="1">
    <source>
        <dbReference type="EMBL" id="PPS03701.1"/>
    </source>
</evidence>
<dbReference type="Proteomes" id="UP000239757">
    <property type="component" value="Unassembled WGS sequence"/>
</dbReference>
<organism evidence="1 2">
    <name type="scientific">Gossypium barbadense</name>
    <name type="common">Sea Island cotton</name>
    <name type="synonym">Hibiscus barbadensis</name>
    <dbReference type="NCBI Taxonomy" id="3634"/>
    <lineage>
        <taxon>Eukaryota</taxon>
        <taxon>Viridiplantae</taxon>
        <taxon>Streptophyta</taxon>
        <taxon>Embryophyta</taxon>
        <taxon>Tracheophyta</taxon>
        <taxon>Spermatophyta</taxon>
        <taxon>Magnoliopsida</taxon>
        <taxon>eudicotyledons</taxon>
        <taxon>Gunneridae</taxon>
        <taxon>Pentapetalae</taxon>
        <taxon>rosids</taxon>
        <taxon>malvids</taxon>
        <taxon>Malvales</taxon>
        <taxon>Malvaceae</taxon>
        <taxon>Malvoideae</taxon>
        <taxon>Gossypium</taxon>
    </lineage>
</organism>